<dbReference type="PANTHER" id="PTHR45740:SF2">
    <property type="entry name" value="POLY [ADP-RIBOSE] POLYMERASE"/>
    <property type="match status" value="1"/>
</dbReference>
<dbReference type="InterPro" id="IPR012317">
    <property type="entry name" value="Poly(ADP-ribose)pol_cat_dom"/>
</dbReference>
<dbReference type="InterPro" id="IPR051712">
    <property type="entry name" value="ARTD-AVP"/>
</dbReference>
<feature type="domain" description="PARP catalytic" evidence="1">
    <location>
        <begin position="40"/>
        <end position="123"/>
    </location>
</feature>
<keyword evidence="3" id="KW-1185">Reference proteome</keyword>
<evidence type="ECO:0000313" key="3">
    <source>
        <dbReference type="Proteomes" id="UP000736335"/>
    </source>
</evidence>
<proteinExistence type="predicted"/>
<dbReference type="GO" id="GO:0005634">
    <property type="term" value="C:nucleus"/>
    <property type="evidence" value="ECO:0007669"/>
    <property type="project" value="TreeGrafter"/>
</dbReference>
<reference evidence="2" key="1">
    <citation type="journal article" date="2020" name="Nat. Commun.">
        <title>Large-scale genome sequencing of mycorrhizal fungi provides insights into the early evolution of symbiotic traits.</title>
        <authorList>
            <person name="Miyauchi S."/>
            <person name="Kiss E."/>
            <person name="Kuo A."/>
            <person name="Drula E."/>
            <person name="Kohler A."/>
            <person name="Sanchez-Garcia M."/>
            <person name="Morin E."/>
            <person name="Andreopoulos B."/>
            <person name="Barry K.W."/>
            <person name="Bonito G."/>
            <person name="Buee M."/>
            <person name="Carver A."/>
            <person name="Chen C."/>
            <person name="Cichocki N."/>
            <person name="Clum A."/>
            <person name="Culley D."/>
            <person name="Crous P.W."/>
            <person name="Fauchery L."/>
            <person name="Girlanda M."/>
            <person name="Hayes R.D."/>
            <person name="Keri Z."/>
            <person name="LaButti K."/>
            <person name="Lipzen A."/>
            <person name="Lombard V."/>
            <person name="Magnuson J."/>
            <person name="Maillard F."/>
            <person name="Murat C."/>
            <person name="Nolan M."/>
            <person name="Ohm R.A."/>
            <person name="Pangilinan J."/>
            <person name="Pereira M.F."/>
            <person name="Perotto S."/>
            <person name="Peter M."/>
            <person name="Pfister S."/>
            <person name="Riley R."/>
            <person name="Sitrit Y."/>
            <person name="Stielow J.B."/>
            <person name="Szollosi G."/>
            <person name="Zifcakova L."/>
            <person name="Stursova M."/>
            <person name="Spatafora J.W."/>
            <person name="Tedersoo L."/>
            <person name="Vaario L.M."/>
            <person name="Yamada A."/>
            <person name="Yan M."/>
            <person name="Wang P."/>
            <person name="Xu J."/>
            <person name="Bruns T."/>
            <person name="Baldrian P."/>
            <person name="Vilgalys R."/>
            <person name="Dunand C."/>
            <person name="Henrissat B."/>
            <person name="Grigoriev I.V."/>
            <person name="Hibbett D."/>
            <person name="Nagy L.G."/>
            <person name="Martin F.M."/>
        </authorList>
    </citation>
    <scope>NUCLEOTIDE SEQUENCE</scope>
    <source>
        <strain evidence="2">UH-Tt-Lm1</strain>
    </source>
</reference>
<protein>
    <recommendedName>
        <fullName evidence="1">PARP catalytic domain-containing protein</fullName>
    </recommendedName>
</protein>
<dbReference type="PANTHER" id="PTHR45740">
    <property type="entry name" value="POLY [ADP-RIBOSE] POLYMERASE"/>
    <property type="match status" value="1"/>
</dbReference>
<dbReference type="Pfam" id="PF00644">
    <property type="entry name" value="PARP"/>
    <property type="match status" value="1"/>
</dbReference>
<dbReference type="Proteomes" id="UP000736335">
    <property type="component" value="Unassembled WGS sequence"/>
</dbReference>
<name>A0A9P6HF21_9AGAM</name>
<dbReference type="GO" id="GO:0003950">
    <property type="term" value="F:NAD+ poly-ADP-ribosyltransferase activity"/>
    <property type="evidence" value="ECO:0007669"/>
    <property type="project" value="InterPro"/>
</dbReference>
<sequence length="152" mass="16824">MKGKSDGNERILWHGARRSCHMGERGNVNPCMIPRCSLCSIIRGSFDVGKIGTDTPGGRFGNGIYTFTKASKASEHSVNDKNVVTPWVPLLLSKVAAGHECVMRHDNTTLTAPPQGYDSVIGEVRGRLNYDELVVYTNDAIRPTWLVMYQRT</sequence>
<evidence type="ECO:0000259" key="1">
    <source>
        <dbReference type="Pfam" id="PF00644"/>
    </source>
</evidence>
<dbReference type="GO" id="GO:1990404">
    <property type="term" value="F:NAD+-protein mono-ADP-ribosyltransferase activity"/>
    <property type="evidence" value="ECO:0007669"/>
    <property type="project" value="TreeGrafter"/>
</dbReference>
<organism evidence="2 3">
    <name type="scientific">Thelephora terrestris</name>
    <dbReference type="NCBI Taxonomy" id="56493"/>
    <lineage>
        <taxon>Eukaryota</taxon>
        <taxon>Fungi</taxon>
        <taxon>Dikarya</taxon>
        <taxon>Basidiomycota</taxon>
        <taxon>Agaricomycotina</taxon>
        <taxon>Agaricomycetes</taxon>
        <taxon>Thelephorales</taxon>
        <taxon>Thelephoraceae</taxon>
        <taxon>Thelephora</taxon>
    </lineage>
</organism>
<evidence type="ECO:0000313" key="2">
    <source>
        <dbReference type="EMBL" id="KAF9785537.1"/>
    </source>
</evidence>
<dbReference type="Gene3D" id="3.90.228.10">
    <property type="match status" value="1"/>
</dbReference>
<accession>A0A9P6HF21</accession>
<dbReference type="OrthoDB" id="9514740at2759"/>
<gene>
    <name evidence="2" type="ORF">BJ322DRAFT_1063723</name>
</gene>
<dbReference type="SUPFAM" id="SSF56399">
    <property type="entry name" value="ADP-ribosylation"/>
    <property type="match status" value="1"/>
</dbReference>
<reference evidence="2" key="2">
    <citation type="submission" date="2020-11" db="EMBL/GenBank/DDBJ databases">
        <authorList>
            <consortium name="DOE Joint Genome Institute"/>
            <person name="Kuo A."/>
            <person name="Miyauchi S."/>
            <person name="Kiss E."/>
            <person name="Drula E."/>
            <person name="Kohler A."/>
            <person name="Sanchez-Garcia M."/>
            <person name="Andreopoulos B."/>
            <person name="Barry K.W."/>
            <person name="Bonito G."/>
            <person name="Buee M."/>
            <person name="Carver A."/>
            <person name="Chen C."/>
            <person name="Cichocki N."/>
            <person name="Clum A."/>
            <person name="Culley D."/>
            <person name="Crous P.W."/>
            <person name="Fauchery L."/>
            <person name="Girlanda M."/>
            <person name="Hayes R."/>
            <person name="Keri Z."/>
            <person name="Labutti K."/>
            <person name="Lipzen A."/>
            <person name="Lombard V."/>
            <person name="Magnuson J."/>
            <person name="Maillard F."/>
            <person name="Morin E."/>
            <person name="Murat C."/>
            <person name="Nolan M."/>
            <person name="Ohm R."/>
            <person name="Pangilinan J."/>
            <person name="Pereira M."/>
            <person name="Perotto S."/>
            <person name="Peter M."/>
            <person name="Riley R."/>
            <person name="Sitrit Y."/>
            <person name="Stielow B."/>
            <person name="Szollosi G."/>
            <person name="Zifcakova L."/>
            <person name="Stursova M."/>
            <person name="Spatafora J.W."/>
            <person name="Tedersoo L."/>
            <person name="Vaario L.-M."/>
            <person name="Yamada A."/>
            <person name="Yan M."/>
            <person name="Wang P."/>
            <person name="Xu J."/>
            <person name="Bruns T."/>
            <person name="Baldrian P."/>
            <person name="Vilgalys R."/>
            <person name="Henrissat B."/>
            <person name="Grigoriev I.V."/>
            <person name="Hibbett D."/>
            <person name="Nagy L.G."/>
            <person name="Martin F.M."/>
        </authorList>
    </citation>
    <scope>NUCLEOTIDE SEQUENCE</scope>
    <source>
        <strain evidence="2">UH-Tt-Lm1</strain>
    </source>
</reference>
<comment type="caution">
    <text evidence="2">The sequence shown here is derived from an EMBL/GenBank/DDBJ whole genome shotgun (WGS) entry which is preliminary data.</text>
</comment>
<dbReference type="Gene3D" id="6.20.320.10">
    <property type="match status" value="1"/>
</dbReference>
<dbReference type="EMBL" id="WIUZ02000007">
    <property type="protein sequence ID" value="KAF9785537.1"/>
    <property type="molecule type" value="Genomic_DNA"/>
</dbReference>
<dbReference type="AlphaFoldDB" id="A0A9P6HF21"/>